<gene>
    <name evidence="6" type="ORF">H9753_09325</name>
</gene>
<evidence type="ECO:0000256" key="4">
    <source>
        <dbReference type="ARBA" id="ARBA00023136"/>
    </source>
</evidence>
<evidence type="ECO:0000313" key="6">
    <source>
        <dbReference type="EMBL" id="HJC63801.1"/>
    </source>
</evidence>
<comment type="caution">
    <text evidence="6">The sequence shown here is derived from an EMBL/GenBank/DDBJ whole genome shotgun (WGS) entry which is preliminary data.</text>
</comment>
<feature type="transmembrane region" description="Helical" evidence="5">
    <location>
        <begin position="102"/>
        <end position="124"/>
    </location>
</feature>
<dbReference type="GO" id="GO:0016020">
    <property type="term" value="C:membrane"/>
    <property type="evidence" value="ECO:0007669"/>
    <property type="project" value="UniProtKB-SubCell"/>
</dbReference>
<accession>A0A9D2PQG5</accession>
<dbReference type="AlphaFoldDB" id="A0A9D2PQG5"/>
<feature type="transmembrane region" description="Helical" evidence="5">
    <location>
        <begin position="69"/>
        <end position="90"/>
    </location>
</feature>
<evidence type="ECO:0000256" key="5">
    <source>
        <dbReference type="SAM" id="Phobius"/>
    </source>
</evidence>
<dbReference type="InterPro" id="IPR035952">
    <property type="entry name" value="Rhomboid-like_sf"/>
</dbReference>
<reference evidence="6" key="2">
    <citation type="submission" date="2021-04" db="EMBL/GenBank/DDBJ databases">
        <authorList>
            <person name="Gilroy R."/>
        </authorList>
    </citation>
    <scope>NUCLEOTIDE SEQUENCE</scope>
    <source>
        <strain evidence="6">ChiBcec2-3848</strain>
    </source>
</reference>
<evidence type="ECO:0000256" key="1">
    <source>
        <dbReference type="ARBA" id="ARBA00004141"/>
    </source>
</evidence>
<evidence type="ECO:0000313" key="7">
    <source>
        <dbReference type="Proteomes" id="UP000823886"/>
    </source>
</evidence>
<keyword evidence="2 5" id="KW-0812">Transmembrane</keyword>
<organism evidence="6 7">
    <name type="scientific">Candidatus Blautia merdavium</name>
    <dbReference type="NCBI Taxonomy" id="2838494"/>
    <lineage>
        <taxon>Bacteria</taxon>
        <taxon>Bacillati</taxon>
        <taxon>Bacillota</taxon>
        <taxon>Clostridia</taxon>
        <taxon>Lachnospirales</taxon>
        <taxon>Lachnospiraceae</taxon>
        <taxon>Blautia</taxon>
    </lineage>
</organism>
<dbReference type="SUPFAM" id="SSF144091">
    <property type="entry name" value="Rhomboid-like"/>
    <property type="match status" value="1"/>
</dbReference>
<keyword evidence="4 5" id="KW-0472">Membrane</keyword>
<evidence type="ECO:0000256" key="3">
    <source>
        <dbReference type="ARBA" id="ARBA00022989"/>
    </source>
</evidence>
<proteinExistence type="predicted"/>
<feature type="transmembrane region" description="Helical" evidence="5">
    <location>
        <begin position="193"/>
        <end position="212"/>
    </location>
</feature>
<feature type="transmembrane region" description="Helical" evidence="5">
    <location>
        <begin position="21"/>
        <end position="49"/>
    </location>
</feature>
<dbReference type="GO" id="GO:0008233">
    <property type="term" value="F:peptidase activity"/>
    <property type="evidence" value="ECO:0007669"/>
    <property type="project" value="UniProtKB-KW"/>
</dbReference>
<feature type="transmembrane region" description="Helical" evidence="5">
    <location>
        <begin position="130"/>
        <end position="151"/>
    </location>
</feature>
<dbReference type="GO" id="GO:0006508">
    <property type="term" value="P:proteolysis"/>
    <property type="evidence" value="ECO:0007669"/>
    <property type="project" value="UniProtKB-KW"/>
</dbReference>
<dbReference type="EMBL" id="DWVZ01000127">
    <property type="protein sequence ID" value="HJC63801.1"/>
    <property type="molecule type" value="Genomic_DNA"/>
</dbReference>
<keyword evidence="6" id="KW-0645">Protease</keyword>
<comment type="subcellular location">
    <subcellularLocation>
        <location evidence="1">Membrane</location>
        <topology evidence="1">Multi-pass membrane protein</topology>
    </subcellularLocation>
</comment>
<dbReference type="Proteomes" id="UP000823886">
    <property type="component" value="Unassembled WGS sequence"/>
</dbReference>
<evidence type="ECO:0000256" key="2">
    <source>
        <dbReference type="ARBA" id="ARBA00022692"/>
    </source>
</evidence>
<keyword evidence="3 5" id="KW-1133">Transmembrane helix</keyword>
<keyword evidence="6" id="KW-0378">Hydrolase</keyword>
<name>A0A9D2PQG5_9FIRM</name>
<sequence length="281" mass="32761">MNFINKMERRFGRYAIHNLTKYIIGIYVLGYILEYMGRLTGFSVLSWLVLSPYHIVQGQIWRLISWVLIPPPSSNLLFVLIMLMFYYSIGTALERTWGAFRYNLYIFGGIICTVIGAFLLYAIGGPMISVYGSMAFSTYYINLSIFLAFAASYPDMQVLFMMIIPMKMKWLAYLDIAYLLYDLIRGNWATRTVIIASLFNFILFFLATRNYTRISPGQMHRRQEFKKAVHPKMAQGVTKHKCAICGRTEKDGDHLEFRFCSKCNGNYEYCQDHLFTHEHVK</sequence>
<protein>
    <submittedName>
        <fullName evidence="6">Rhomboid family intramembrane serine protease</fullName>
    </submittedName>
</protein>
<reference evidence="6" key="1">
    <citation type="journal article" date="2021" name="PeerJ">
        <title>Extensive microbial diversity within the chicken gut microbiome revealed by metagenomics and culture.</title>
        <authorList>
            <person name="Gilroy R."/>
            <person name="Ravi A."/>
            <person name="Getino M."/>
            <person name="Pursley I."/>
            <person name="Horton D.L."/>
            <person name="Alikhan N.F."/>
            <person name="Baker D."/>
            <person name="Gharbi K."/>
            <person name="Hall N."/>
            <person name="Watson M."/>
            <person name="Adriaenssens E.M."/>
            <person name="Foster-Nyarko E."/>
            <person name="Jarju S."/>
            <person name="Secka A."/>
            <person name="Antonio M."/>
            <person name="Oren A."/>
            <person name="Chaudhuri R.R."/>
            <person name="La Ragione R."/>
            <person name="Hildebrand F."/>
            <person name="Pallen M.J."/>
        </authorList>
    </citation>
    <scope>NUCLEOTIDE SEQUENCE</scope>
    <source>
        <strain evidence="6">ChiBcec2-3848</strain>
    </source>
</reference>
<feature type="transmembrane region" description="Helical" evidence="5">
    <location>
        <begin position="158"/>
        <end position="181"/>
    </location>
</feature>
<dbReference type="Gene3D" id="1.20.1540.10">
    <property type="entry name" value="Rhomboid-like"/>
    <property type="match status" value="1"/>
</dbReference>